<accession>A0A9X9MF94</accession>
<evidence type="ECO:0000313" key="2">
    <source>
        <dbReference type="EMBL" id="VDB84073.1"/>
    </source>
</evidence>
<evidence type="ECO:0000256" key="1">
    <source>
        <dbReference type="SAM" id="SignalP"/>
    </source>
</evidence>
<keyword evidence="3" id="KW-1185">Reference proteome</keyword>
<evidence type="ECO:0000313" key="3">
    <source>
        <dbReference type="Proteomes" id="UP000324639"/>
    </source>
</evidence>
<dbReference type="Proteomes" id="UP000324639">
    <property type="component" value="Chromosome Bgt_-05"/>
</dbReference>
<keyword evidence="1" id="KW-0732">Signal</keyword>
<reference evidence="2 3" key="1">
    <citation type="submission" date="2018-08" db="EMBL/GenBank/DDBJ databases">
        <authorList>
            <person name="Muller C M."/>
        </authorList>
    </citation>
    <scope>NUCLEOTIDE SEQUENCE [LARGE SCALE GENOMIC DNA]</scope>
</reference>
<proteinExistence type="predicted"/>
<name>A0A9X9MF94_BLUGR</name>
<gene>
    <name evidence="2" type="ORF">BGT96224V316_LOCUS3992</name>
</gene>
<sequence>MASHSFMLWLRLRLAYTCTYSAYFPPIYFFYEHDTLLIACTVPIGLRPFYCAIFPT</sequence>
<feature type="chain" id="PRO_5040764008" evidence="1">
    <location>
        <begin position="22"/>
        <end position="56"/>
    </location>
</feature>
<dbReference type="AlphaFoldDB" id="A0A9X9MF94"/>
<organism evidence="2 3">
    <name type="scientific">Blumeria graminis f. sp. tritici</name>
    <dbReference type="NCBI Taxonomy" id="62690"/>
    <lineage>
        <taxon>Eukaryota</taxon>
        <taxon>Fungi</taxon>
        <taxon>Dikarya</taxon>
        <taxon>Ascomycota</taxon>
        <taxon>Pezizomycotina</taxon>
        <taxon>Leotiomycetes</taxon>
        <taxon>Erysiphales</taxon>
        <taxon>Erysiphaceae</taxon>
        <taxon>Blumeria</taxon>
    </lineage>
</organism>
<protein>
    <submittedName>
        <fullName evidence="2">BgtTE-56045</fullName>
    </submittedName>
</protein>
<feature type="signal peptide" evidence="1">
    <location>
        <begin position="1"/>
        <end position="21"/>
    </location>
</feature>
<dbReference type="EMBL" id="LR026988">
    <property type="protein sequence ID" value="VDB84073.1"/>
    <property type="molecule type" value="Genomic_DNA"/>
</dbReference>